<keyword evidence="3" id="KW-1185">Reference proteome</keyword>
<evidence type="ECO:0000313" key="2">
    <source>
        <dbReference type="EMBL" id="MCP8938685.1"/>
    </source>
</evidence>
<evidence type="ECO:0008006" key="4">
    <source>
        <dbReference type="Google" id="ProtNLM"/>
    </source>
</evidence>
<sequence length="100" mass="11294">MTMFRLTPVRTALFAALAGSGLLAAAPADAAPAARGPSIETAPLVQAQWGGPPYGRAYGYRRHHSDYGYRPWRHGCRTVYHRRWSPWRGGWVMQPVRRCW</sequence>
<name>A0ABT1LB22_9HYPH</name>
<evidence type="ECO:0000313" key="3">
    <source>
        <dbReference type="Proteomes" id="UP001205890"/>
    </source>
</evidence>
<organism evidence="2 3">
    <name type="scientific">Alsobacter ponti</name>
    <dbReference type="NCBI Taxonomy" id="2962936"/>
    <lineage>
        <taxon>Bacteria</taxon>
        <taxon>Pseudomonadati</taxon>
        <taxon>Pseudomonadota</taxon>
        <taxon>Alphaproteobacteria</taxon>
        <taxon>Hyphomicrobiales</taxon>
        <taxon>Alsobacteraceae</taxon>
        <taxon>Alsobacter</taxon>
    </lineage>
</organism>
<feature type="signal peptide" evidence="1">
    <location>
        <begin position="1"/>
        <end position="30"/>
    </location>
</feature>
<dbReference type="EMBL" id="JANCLU010000007">
    <property type="protein sequence ID" value="MCP8938685.1"/>
    <property type="molecule type" value="Genomic_DNA"/>
</dbReference>
<dbReference type="Proteomes" id="UP001205890">
    <property type="component" value="Unassembled WGS sequence"/>
</dbReference>
<keyword evidence="1" id="KW-0732">Signal</keyword>
<accession>A0ABT1LB22</accession>
<feature type="chain" id="PRO_5045878061" description="Sulfur globule protein" evidence="1">
    <location>
        <begin position="31"/>
        <end position="100"/>
    </location>
</feature>
<gene>
    <name evidence="2" type="ORF">NK718_09180</name>
</gene>
<comment type="caution">
    <text evidence="2">The sequence shown here is derived from an EMBL/GenBank/DDBJ whole genome shotgun (WGS) entry which is preliminary data.</text>
</comment>
<proteinExistence type="predicted"/>
<reference evidence="2 3" key="1">
    <citation type="submission" date="2022-07" db="EMBL/GenBank/DDBJ databases">
        <authorList>
            <person name="Li W.-J."/>
            <person name="Deng Q.-Q."/>
        </authorList>
    </citation>
    <scope>NUCLEOTIDE SEQUENCE [LARGE SCALE GENOMIC DNA]</scope>
    <source>
        <strain evidence="2 3">SYSU M60028</strain>
    </source>
</reference>
<evidence type="ECO:0000256" key="1">
    <source>
        <dbReference type="SAM" id="SignalP"/>
    </source>
</evidence>
<protein>
    <recommendedName>
        <fullName evidence="4">Sulfur globule protein</fullName>
    </recommendedName>
</protein>
<dbReference type="RefSeq" id="WP_254740853.1">
    <property type="nucleotide sequence ID" value="NZ_JANCLU010000007.1"/>
</dbReference>